<dbReference type="PATRIC" id="fig|1526658.3.peg.3905"/>
<gene>
    <name evidence="1" type="ORF">AE618_12355</name>
</gene>
<dbReference type="AlphaFoldDB" id="A0A0N1F3S3"/>
<dbReference type="Proteomes" id="UP000037822">
    <property type="component" value="Unassembled WGS sequence"/>
</dbReference>
<name>A0A0N1F3S3_9HYPH</name>
<dbReference type="RefSeq" id="WP_054209361.1">
    <property type="nucleotide sequence ID" value="NZ_LGSZ01000040.1"/>
</dbReference>
<dbReference type="EMBL" id="LGSZ01000040">
    <property type="protein sequence ID" value="KPH80558.1"/>
    <property type="molecule type" value="Genomic_DNA"/>
</dbReference>
<accession>A0A0N1F3S3</accession>
<reference evidence="1 2" key="1">
    <citation type="submission" date="2015-07" db="EMBL/GenBank/DDBJ databases">
        <title>Whole genome sequencing of Bosea vaviloviae isolated from cave pool.</title>
        <authorList>
            <person name="Tan N.E.H."/>
            <person name="Lee Y.P."/>
            <person name="Gan H.M."/>
            <person name="Barton H."/>
            <person name="Savka M.A."/>
        </authorList>
    </citation>
    <scope>NUCLEOTIDE SEQUENCE [LARGE SCALE GENOMIC DNA]</scope>
    <source>
        <strain evidence="1 2">SD260</strain>
    </source>
</reference>
<proteinExistence type="predicted"/>
<organism evidence="1 2">
    <name type="scientific">Bosea vaviloviae</name>
    <dbReference type="NCBI Taxonomy" id="1526658"/>
    <lineage>
        <taxon>Bacteria</taxon>
        <taxon>Pseudomonadati</taxon>
        <taxon>Pseudomonadota</taxon>
        <taxon>Alphaproteobacteria</taxon>
        <taxon>Hyphomicrobiales</taxon>
        <taxon>Boseaceae</taxon>
        <taxon>Bosea</taxon>
    </lineage>
</organism>
<sequence>MDADADHLSRQALREQAAIRAAARAFHEAAREKHQFTWETASPAWRAEVKAFVRPLIVAGLAAADQFDAATERALKADSA</sequence>
<keyword evidence="2" id="KW-1185">Reference proteome</keyword>
<evidence type="ECO:0000313" key="1">
    <source>
        <dbReference type="EMBL" id="KPH80558.1"/>
    </source>
</evidence>
<evidence type="ECO:0000313" key="2">
    <source>
        <dbReference type="Proteomes" id="UP000037822"/>
    </source>
</evidence>
<protein>
    <submittedName>
        <fullName evidence="1">Uncharacterized protein</fullName>
    </submittedName>
</protein>
<comment type="caution">
    <text evidence="1">The sequence shown here is derived from an EMBL/GenBank/DDBJ whole genome shotgun (WGS) entry which is preliminary data.</text>
</comment>